<proteinExistence type="predicted"/>
<organism evidence="1 2">
    <name type="scientific">Cnuella takakiae</name>
    <dbReference type="NCBI Taxonomy" id="1302690"/>
    <lineage>
        <taxon>Bacteria</taxon>
        <taxon>Pseudomonadati</taxon>
        <taxon>Bacteroidota</taxon>
        <taxon>Chitinophagia</taxon>
        <taxon>Chitinophagales</taxon>
        <taxon>Chitinophagaceae</taxon>
        <taxon>Cnuella</taxon>
    </lineage>
</organism>
<protein>
    <recommendedName>
        <fullName evidence="3">ATP-grasp domain-containing protein</fullName>
    </recommendedName>
</protein>
<sequence>MQWKKTWQKLTNWELWPFALRYAGLAPFWAWYCLRSGTPWFFTASNPTITFGGFDGEGKKEMYQQLPEGTYPRTIYIQPGTPFTEVMKAVQAHGFRFPFCVKPDVGLKGLLFRKIDTEAALHYYHQKVDLEFIVQDLILMPLEVSVFYYRFPNQQKGVITGFLQKDLMEVTGNGISTLRQLIQQHPIAQHRMAEMEIKHGGHLEEVIEAGHRYFLSYAANLNRGARFTNLEKEIDGDLHDLFDAISHQTSFYYGRFDIKCESIADLKMGRKFQILEFNGAGAEPNHVYQSGLSLLQAYRVLLQHWKVLFEISRYNHRNGHPYWSFGKGYHFMKAAAQHGKKLEQLDAAVLI</sequence>
<gene>
    <name evidence="1" type="ORF">SAMN05444008_11912</name>
</gene>
<dbReference type="RefSeq" id="WP_073047304.1">
    <property type="nucleotide sequence ID" value="NZ_FQUO01000019.1"/>
</dbReference>
<keyword evidence="2" id="KW-1185">Reference proteome</keyword>
<evidence type="ECO:0000313" key="1">
    <source>
        <dbReference type="EMBL" id="SHG14020.1"/>
    </source>
</evidence>
<dbReference type="SUPFAM" id="SSF56059">
    <property type="entry name" value="Glutathione synthetase ATP-binding domain-like"/>
    <property type="match status" value="1"/>
</dbReference>
<dbReference type="Proteomes" id="UP000184368">
    <property type="component" value="Unassembled WGS sequence"/>
</dbReference>
<accession>A0A1M5HDJ3</accession>
<dbReference type="EMBL" id="FQUO01000019">
    <property type="protein sequence ID" value="SHG14020.1"/>
    <property type="molecule type" value="Genomic_DNA"/>
</dbReference>
<evidence type="ECO:0000313" key="2">
    <source>
        <dbReference type="Proteomes" id="UP000184368"/>
    </source>
</evidence>
<dbReference type="AlphaFoldDB" id="A0A1M5HDJ3"/>
<evidence type="ECO:0008006" key="3">
    <source>
        <dbReference type="Google" id="ProtNLM"/>
    </source>
</evidence>
<reference evidence="1 2" key="1">
    <citation type="submission" date="2016-11" db="EMBL/GenBank/DDBJ databases">
        <authorList>
            <person name="Jaros S."/>
            <person name="Januszkiewicz K."/>
            <person name="Wedrychowicz H."/>
        </authorList>
    </citation>
    <scope>NUCLEOTIDE SEQUENCE [LARGE SCALE GENOMIC DNA]</scope>
    <source>
        <strain evidence="1 2">DSM 26897</strain>
    </source>
</reference>
<name>A0A1M5HDJ3_9BACT</name>
<dbReference type="STRING" id="1302690.BUE76_13755"/>
<dbReference type="OrthoDB" id="9775266at2"/>